<dbReference type="InterPro" id="IPR037396">
    <property type="entry name" value="FMN_HAD"/>
</dbReference>
<reference evidence="4 5" key="1">
    <citation type="submission" date="2024-02" db="EMBL/GenBank/DDBJ databases">
        <title>A draft genome for the cacao thread blight pathogen Marasmius crinis-equi.</title>
        <authorList>
            <person name="Cohen S.P."/>
            <person name="Baruah I.K."/>
            <person name="Amoako-Attah I."/>
            <person name="Bukari Y."/>
            <person name="Meinhardt L.W."/>
            <person name="Bailey B.A."/>
        </authorList>
    </citation>
    <scope>NUCLEOTIDE SEQUENCE [LARGE SCALE GENOMIC DNA]</scope>
    <source>
        <strain evidence="4 5">GH-76</strain>
    </source>
</reference>
<protein>
    <recommendedName>
        <fullName evidence="3">FMN hydroxy acid dehydrogenase domain-containing protein</fullName>
    </recommendedName>
</protein>
<dbReference type="SUPFAM" id="SSF51395">
    <property type="entry name" value="FMN-linked oxidoreductases"/>
    <property type="match status" value="1"/>
</dbReference>
<organism evidence="4 5">
    <name type="scientific">Marasmius crinis-equi</name>
    <dbReference type="NCBI Taxonomy" id="585013"/>
    <lineage>
        <taxon>Eukaryota</taxon>
        <taxon>Fungi</taxon>
        <taxon>Dikarya</taxon>
        <taxon>Basidiomycota</taxon>
        <taxon>Agaricomycotina</taxon>
        <taxon>Agaricomycetes</taxon>
        <taxon>Agaricomycetidae</taxon>
        <taxon>Agaricales</taxon>
        <taxon>Marasmiineae</taxon>
        <taxon>Marasmiaceae</taxon>
        <taxon>Marasmius</taxon>
    </lineage>
</organism>
<dbReference type="PROSITE" id="PS51349">
    <property type="entry name" value="FMN_HYDROXY_ACID_DH_2"/>
    <property type="match status" value="1"/>
</dbReference>
<dbReference type="InterPro" id="IPR013785">
    <property type="entry name" value="Aldolase_TIM"/>
</dbReference>
<dbReference type="EMBL" id="JBAHYK010000053">
    <property type="protein sequence ID" value="KAL0579604.1"/>
    <property type="molecule type" value="Genomic_DNA"/>
</dbReference>
<evidence type="ECO:0000313" key="4">
    <source>
        <dbReference type="EMBL" id="KAL0579604.1"/>
    </source>
</evidence>
<keyword evidence="2" id="KW-0560">Oxidoreductase</keyword>
<evidence type="ECO:0000256" key="2">
    <source>
        <dbReference type="ARBA" id="ARBA00023002"/>
    </source>
</evidence>
<evidence type="ECO:0000313" key="5">
    <source>
        <dbReference type="Proteomes" id="UP001465976"/>
    </source>
</evidence>
<dbReference type="Proteomes" id="UP001465976">
    <property type="component" value="Unassembled WGS sequence"/>
</dbReference>
<comment type="cofactor">
    <cofactor evidence="1">
        <name>FMN</name>
        <dbReference type="ChEBI" id="CHEBI:58210"/>
    </cofactor>
</comment>
<evidence type="ECO:0000256" key="1">
    <source>
        <dbReference type="ARBA" id="ARBA00001917"/>
    </source>
</evidence>
<dbReference type="PANTHER" id="PTHR10578:SF101">
    <property type="entry name" value="L-LACTATE DEHYDROGENASE (CYTOCHROME B2)"/>
    <property type="match status" value="1"/>
</dbReference>
<dbReference type="Pfam" id="PF01070">
    <property type="entry name" value="FMN_dh"/>
    <property type="match status" value="1"/>
</dbReference>
<sequence length="137" mass="15056">MAADNWNIPFLLSRSCTEYANGDPTSSRKRKCTLTVSENPWDALQTYGLIQQTTTIEGGVRRGTDVLKALCLGAKAVGFGRAFLYAQSAYGEAGCDKIIQILEREILTGMRLMGASTIKDLRPEMACDFSLFVNHRG</sequence>
<dbReference type="Gene3D" id="3.20.20.70">
    <property type="entry name" value="Aldolase class I"/>
    <property type="match status" value="1"/>
</dbReference>
<accession>A0ABR3FVU2</accession>
<comment type="caution">
    <text evidence="4">The sequence shown here is derived from an EMBL/GenBank/DDBJ whole genome shotgun (WGS) entry which is preliminary data.</text>
</comment>
<keyword evidence="5" id="KW-1185">Reference proteome</keyword>
<proteinExistence type="predicted"/>
<feature type="domain" description="FMN hydroxy acid dehydrogenase" evidence="3">
    <location>
        <begin position="56"/>
        <end position="131"/>
    </location>
</feature>
<gene>
    <name evidence="4" type="ORF">V5O48_002376</name>
</gene>
<name>A0ABR3FVU2_9AGAR</name>
<dbReference type="InterPro" id="IPR000262">
    <property type="entry name" value="FMN-dep_DH"/>
</dbReference>
<evidence type="ECO:0000259" key="3">
    <source>
        <dbReference type="PROSITE" id="PS51349"/>
    </source>
</evidence>
<dbReference type="PANTHER" id="PTHR10578">
    <property type="entry name" value="S -2-HYDROXY-ACID OXIDASE-RELATED"/>
    <property type="match status" value="1"/>
</dbReference>